<keyword evidence="3" id="KW-0902">Two-component regulatory system</keyword>
<dbReference type="Proteomes" id="UP000636579">
    <property type="component" value="Unassembled WGS sequence"/>
</dbReference>
<feature type="transmembrane region" description="Helical" evidence="4">
    <location>
        <begin position="142"/>
        <end position="164"/>
    </location>
</feature>
<evidence type="ECO:0000313" key="7">
    <source>
        <dbReference type="Proteomes" id="UP000636579"/>
    </source>
</evidence>
<evidence type="ECO:0000313" key="6">
    <source>
        <dbReference type="EMBL" id="MBE1513610.1"/>
    </source>
</evidence>
<keyword evidence="4" id="KW-1133">Transmembrane helix</keyword>
<dbReference type="Pfam" id="PF07730">
    <property type="entry name" value="HisKA_3"/>
    <property type="match status" value="1"/>
</dbReference>
<evidence type="ECO:0000256" key="2">
    <source>
        <dbReference type="ARBA" id="ARBA00022777"/>
    </source>
</evidence>
<keyword evidence="1 6" id="KW-0808">Transferase</keyword>
<feature type="transmembrane region" description="Helical" evidence="4">
    <location>
        <begin position="12"/>
        <end position="36"/>
    </location>
</feature>
<dbReference type="InterPro" id="IPR050482">
    <property type="entry name" value="Sensor_HK_TwoCompSys"/>
</dbReference>
<dbReference type="RefSeq" id="WP_192590476.1">
    <property type="nucleotide sequence ID" value="NZ_JADBEE010000001.1"/>
</dbReference>
<evidence type="ECO:0000256" key="4">
    <source>
        <dbReference type="SAM" id="Phobius"/>
    </source>
</evidence>
<reference evidence="6 7" key="1">
    <citation type="submission" date="2020-10" db="EMBL/GenBank/DDBJ databases">
        <title>Sequencing the genomes of 1000 actinobacteria strains.</title>
        <authorList>
            <person name="Klenk H.-P."/>
        </authorList>
    </citation>
    <scope>NUCLEOTIDE SEQUENCE [LARGE SCALE GENOMIC DNA]</scope>
    <source>
        <strain evidence="6 7">DSM 15474</strain>
    </source>
</reference>
<evidence type="ECO:0000256" key="1">
    <source>
        <dbReference type="ARBA" id="ARBA00022679"/>
    </source>
</evidence>
<gene>
    <name evidence="6" type="ORF">H4W26_000365</name>
</gene>
<dbReference type="Gene3D" id="1.20.5.1930">
    <property type="match status" value="1"/>
</dbReference>
<dbReference type="EC" id="2.7.13.3" evidence="6"/>
<dbReference type="InterPro" id="IPR011712">
    <property type="entry name" value="Sig_transdc_His_kin_sub3_dim/P"/>
</dbReference>
<name>A0ABR9J3X0_9MICC</name>
<dbReference type="EMBL" id="JADBEE010000001">
    <property type="protein sequence ID" value="MBE1513610.1"/>
    <property type="molecule type" value="Genomic_DNA"/>
</dbReference>
<proteinExistence type="predicted"/>
<keyword evidence="7" id="KW-1185">Reference proteome</keyword>
<evidence type="ECO:0000256" key="3">
    <source>
        <dbReference type="ARBA" id="ARBA00023012"/>
    </source>
</evidence>
<feature type="transmembrane region" description="Helical" evidence="4">
    <location>
        <begin position="110"/>
        <end position="130"/>
    </location>
</feature>
<dbReference type="Gene3D" id="3.30.565.10">
    <property type="entry name" value="Histidine kinase-like ATPase, C-terminal domain"/>
    <property type="match status" value="1"/>
</dbReference>
<keyword evidence="4" id="KW-0472">Membrane</keyword>
<accession>A0ABR9J3X0</accession>
<dbReference type="PANTHER" id="PTHR24421:SF63">
    <property type="entry name" value="SENSOR HISTIDINE KINASE DESK"/>
    <property type="match status" value="1"/>
</dbReference>
<keyword evidence="4" id="KW-0812">Transmembrane</keyword>
<comment type="caution">
    <text evidence="6">The sequence shown here is derived from an EMBL/GenBank/DDBJ whole genome shotgun (WGS) entry which is preliminary data.</text>
</comment>
<feature type="transmembrane region" description="Helical" evidence="4">
    <location>
        <begin position="72"/>
        <end position="98"/>
    </location>
</feature>
<dbReference type="GO" id="GO:0004673">
    <property type="term" value="F:protein histidine kinase activity"/>
    <property type="evidence" value="ECO:0007669"/>
    <property type="project" value="UniProtKB-EC"/>
</dbReference>
<feature type="transmembrane region" description="Helical" evidence="4">
    <location>
        <begin position="42"/>
        <end position="60"/>
    </location>
</feature>
<evidence type="ECO:0000259" key="5">
    <source>
        <dbReference type="Pfam" id="PF07730"/>
    </source>
</evidence>
<dbReference type="InterPro" id="IPR036890">
    <property type="entry name" value="HATPase_C_sf"/>
</dbReference>
<dbReference type="PANTHER" id="PTHR24421">
    <property type="entry name" value="NITRATE/NITRITE SENSOR PROTEIN NARX-RELATED"/>
    <property type="match status" value="1"/>
</dbReference>
<feature type="domain" description="Signal transduction histidine kinase subgroup 3 dimerisation and phosphoacceptor" evidence="5">
    <location>
        <begin position="185"/>
        <end position="246"/>
    </location>
</feature>
<sequence>MSSTSIAAQRRMHRATVLTTVVAIAPVALAIVAMTSQSWREGLGFSAGILLTFLVLLEFAPMRHPRSTALALGFSFLVWAICAVLALNPVAFFGAAMLSGVLIPQLLRRPLSWIIGLGVLIAAIGALYFLNEPVTWVNVVRYVLIPGGLSVFVAAVILMMQSYWRILRDLERAQEAEAELGIMRERMRFASDLHDIQGHTLHVVNLKIALAEELVTRDPERAVTELREVYTQVEETIRETKNLAYARRRLNLRAELENARNLFEAAGVSVRITRHGEVTDGHSELLGQVLRETTTNILRHADSGQVTITISETGIEIINDGADPGPLPALNGLETLRARVANEGGALTVAQAEGEFSTSVHFPTMTASPEESSLS</sequence>
<organism evidence="6 7">
    <name type="scientific">Nesterenkonia halotolerans</name>
    <dbReference type="NCBI Taxonomy" id="225325"/>
    <lineage>
        <taxon>Bacteria</taxon>
        <taxon>Bacillati</taxon>
        <taxon>Actinomycetota</taxon>
        <taxon>Actinomycetes</taxon>
        <taxon>Micrococcales</taxon>
        <taxon>Micrococcaceae</taxon>
        <taxon>Nesterenkonia</taxon>
    </lineage>
</organism>
<keyword evidence="2 6" id="KW-0418">Kinase</keyword>
<protein>
    <submittedName>
        <fullName evidence="6">Two-component system sensor histidine kinase DesK</fullName>
        <ecNumber evidence="6">2.7.13.3</ecNumber>
    </submittedName>
</protein>